<evidence type="ECO:0000313" key="2">
    <source>
        <dbReference type="Proteomes" id="UP001180825"/>
    </source>
</evidence>
<organism evidence="1 2">
    <name type="scientific">Roseateles asaccharophilus</name>
    <dbReference type="NCBI Taxonomy" id="582607"/>
    <lineage>
        <taxon>Bacteria</taxon>
        <taxon>Pseudomonadati</taxon>
        <taxon>Pseudomonadota</taxon>
        <taxon>Betaproteobacteria</taxon>
        <taxon>Burkholderiales</taxon>
        <taxon>Sphaerotilaceae</taxon>
        <taxon>Roseateles</taxon>
    </lineage>
</organism>
<dbReference type="EMBL" id="JAVDXV010000001">
    <property type="protein sequence ID" value="MDR7331265.1"/>
    <property type="molecule type" value="Genomic_DNA"/>
</dbReference>
<sequence length="90" mass="9845">MDLEIANLALLCRVRLLELPELKRVLDNDASVCGHADAAAFAKLCGLVFLHYDLEQRLADGLGAERAQAVIAQVHQHLTARLGGRLQELC</sequence>
<accession>A0ABU2A2L6</accession>
<protein>
    <submittedName>
        <fullName evidence="1">Uncharacterized protein</fullName>
    </submittedName>
</protein>
<dbReference type="RefSeq" id="WP_310324170.1">
    <property type="nucleotide sequence ID" value="NZ_JAVDXV010000001.1"/>
</dbReference>
<reference evidence="1 2" key="1">
    <citation type="submission" date="2023-07" db="EMBL/GenBank/DDBJ databases">
        <title>Sorghum-associated microbial communities from plants grown in Nebraska, USA.</title>
        <authorList>
            <person name="Schachtman D."/>
        </authorList>
    </citation>
    <scope>NUCLEOTIDE SEQUENCE [LARGE SCALE GENOMIC DNA]</scope>
    <source>
        <strain evidence="1 2">BE316</strain>
    </source>
</reference>
<evidence type="ECO:0000313" key="1">
    <source>
        <dbReference type="EMBL" id="MDR7331265.1"/>
    </source>
</evidence>
<name>A0ABU2A2L6_9BURK</name>
<proteinExistence type="predicted"/>
<keyword evidence="2" id="KW-1185">Reference proteome</keyword>
<dbReference type="Proteomes" id="UP001180825">
    <property type="component" value="Unassembled WGS sequence"/>
</dbReference>
<comment type="caution">
    <text evidence="1">The sequence shown here is derived from an EMBL/GenBank/DDBJ whole genome shotgun (WGS) entry which is preliminary data.</text>
</comment>
<gene>
    <name evidence="1" type="ORF">J2X21_000377</name>
</gene>